<sequence>MYRLGSKRMILKVFFPHTNFKAKKKKKR</sequence>
<reference evidence="1" key="1">
    <citation type="submission" date="2014-11" db="EMBL/GenBank/DDBJ databases">
        <authorList>
            <person name="Amaro Gonzalez C."/>
        </authorList>
    </citation>
    <scope>NUCLEOTIDE SEQUENCE</scope>
</reference>
<reference evidence="1" key="2">
    <citation type="journal article" date="2015" name="Fish Shellfish Immunol.">
        <title>Early steps in the European eel (Anguilla anguilla)-Vibrio vulnificus interaction in the gills: Role of the RtxA13 toxin.</title>
        <authorList>
            <person name="Callol A."/>
            <person name="Pajuelo D."/>
            <person name="Ebbesson L."/>
            <person name="Teles M."/>
            <person name="MacKenzie S."/>
            <person name="Amaro C."/>
        </authorList>
    </citation>
    <scope>NUCLEOTIDE SEQUENCE</scope>
</reference>
<organism evidence="1">
    <name type="scientific">Anguilla anguilla</name>
    <name type="common">European freshwater eel</name>
    <name type="synonym">Muraena anguilla</name>
    <dbReference type="NCBI Taxonomy" id="7936"/>
    <lineage>
        <taxon>Eukaryota</taxon>
        <taxon>Metazoa</taxon>
        <taxon>Chordata</taxon>
        <taxon>Craniata</taxon>
        <taxon>Vertebrata</taxon>
        <taxon>Euteleostomi</taxon>
        <taxon>Actinopterygii</taxon>
        <taxon>Neopterygii</taxon>
        <taxon>Teleostei</taxon>
        <taxon>Anguilliformes</taxon>
        <taxon>Anguillidae</taxon>
        <taxon>Anguilla</taxon>
    </lineage>
</organism>
<evidence type="ECO:0000313" key="1">
    <source>
        <dbReference type="EMBL" id="JAH28103.1"/>
    </source>
</evidence>
<proteinExistence type="predicted"/>
<name>A0A0E9RID8_ANGAN</name>
<accession>A0A0E9RID8</accession>
<dbReference type="AlphaFoldDB" id="A0A0E9RID8"/>
<dbReference type="EMBL" id="GBXM01080474">
    <property type="protein sequence ID" value="JAH28103.1"/>
    <property type="molecule type" value="Transcribed_RNA"/>
</dbReference>
<protein>
    <submittedName>
        <fullName evidence="1">Uncharacterized protein</fullName>
    </submittedName>
</protein>